<proteinExistence type="predicted"/>
<dbReference type="RefSeq" id="WP_191722208.1">
    <property type="nucleotide sequence ID" value="NZ_JACSQK010000002.1"/>
</dbReference>
<sequence length="210" mass="23155">MLTPCDDDALEPQLSAADMASLRTMLGDAIQSHQAIAMLDVGDKRCRLMISEGENGHPQPVFHHLQLGMDLLATRTFKQHMPSEAQLEQGIMLVEDAVMPVARLIPSSNVFVTHDPCLLEVAQHALGIRDLQDAWQSSGRLPVLSREAIEAQFDLLARQASHPHAPLGDLPQSPRWAAALLILREVLHHWQLGAVRLLPHLPVPFQSPKG</sequence>
<gene>
    <name evidence="1" type="ORF">H9646_04915</name>
</gene>
<dbReference type="Proteomes" id="UP000634919">
    <property type="component" value="Unassembled WGS sequence"/>
</dbReference>
<comment type="caution">
    <text evidence="1">The sequence shown here is derived from an EMBL/GenBank/DDBJ whole genome shotgun (WGS) entry which is preliminary data.</text>
</comment>
<protein>
    <recommendedName>
        <fullName evidence="3">Ppx/GppA phosphatase domain-containing protein</fullName>
    </recommendedName>
</protein>
<accession>A0ABR8S8M1</accession>
<evidence type="ECO:0000313" key="2">
    <source>
        <dbReference type="Proteomes" id="UP000634919"/>
    </source>
</evidence>
<evidence type="ECO:0008006" key="3">
    <source>
        <dbReference type="Google" id="ProtNLM"/>
    </source>
</evidence>
<reference evidence="1 2" key="1">
    <citation type="submission" date="2020-08" db="EMBL/GenBank/DDBJ databases">
        <title>A Genomic Blueprint of the Chicken Gut Microbiome.</title>
        <authorList>
            <person name="Gilroy R."/>
            <person name="Ravi A."/>
            <person name="Getino M."/>
            <person name="Pursley I."/>
            <person name="Horton D.L."/>
            <person name="Alikhan N.-F."/>
            <person name="Baker D."/>
            <person name="Gharbi K."/>
            <person name="Hall N."/>
            <person name="Watson M."/>
            <person name="Adriaenssens E.M."/>
            <person name="Foster-Nyarko E."/>
            <person name="Jarju S."/>
            <person name="Secka A."/>
            <person name="Antonio M."/>
            <person name="Oren A."/>
            <person name="Chaudhuri R."/>
            <person name="La Ragione R.M."/>
            <person name="Hildebrand F."/>
            <person name="Pallen M.J."/>
        </authorList>
    </citation>
    <scope>NUCLEOTIDE SEQUENCE [LARGE SCALE GENOMIC DNA]</scope>
    <source>
        <strain evidence="1 2">Sa2CVA6</strain>
    </source>
</reference>
<name>A0ABR8S8M1_9BURK</name>
<keyword evidence="2" id="KW-1185">Reference proteome</keyword>
<dbReference type="EMBL" id="JACSQK010000002">
    <property type="protein sequence ID" value="MBD7959812.1"/>
    <property type="molecule type" value="Genomic_DNA"/>
</dbReference>
<organism evidence="1 2">
    <name type="scientific">Comamonas avium</name>
    <dbReference type="NCBI Taxonomy" id="2762231"/>
    <lineage>
        <taxon>Bacteria</taxon>
        <taxon>Pseudomonadati</taxon>
        <taxon>Pseudomonadota</taxon>
        <taxon>Betaproteobacteria</taxon>
        <taxon>Burkholderiales</taxon>
        <taxon>Comamonadaceae</taxon>
        <taxon>Comamonas</taxon>
    </lineage>
</organism>
<evidence type="ECO:0000313" key="1">
    <source>
        <dbReference type="EMBL" id="MBD7959812.1"/>
    </source>
</evidence>